<gene>
    <name evidence="6" type="ORF">ACFFV7_28815</name>
</gene>
<dbReference type="RefSeq" id="WP_229824765.1">
    <property type="nucleotide sequence ID" value="NZ_BMRC01000023.1"/>
</dbReference>
<dbReference type="InterPro" id="IPR017850">
    <property type="entry name" value="Alkaline_phosphatase_core_sf"/>
</dbReference>
<protein>
    <submittedName>
        <fullName evidence="6">Arylsulfatase</fullName>
    </submittedName>
</protein>
<organism evidence="6 7">
    <name type="scientific">Nonomuraea spiralis</name>
    <dbReference type="NCBI Taxonomy" id="46182"/>
    <lineage>
        <taxon>Bacteria</taxon>
        <taxon>Bacillati</taxon>
        <taxon>Actinomycetota</taxon>
        <taxon>Actinomycetes</taxon>
        <taxon>Streptosporangiales</taxon>
        <taxon>Streptosporangiaceae</taxon>
        <taxon>Nonomuraea</taxon>
    </lineage>
</organism>
<dbReference type="CDD" id="cd16145">
    <property type="entry name" value="ARS_like"/>
    <property type="match status" value="1"/>
</dbReference>
<dbReference type="InterPro" id="IPR006311">
    <property type="entry name" value="TAT_signal"/>
</dbReference>
<keyword evidence="4" id="KW-0106">Calcium</keyword>
<dbReference type="PROSITE" id="PS00523">
    <property type="entry name" value="SULFATASE_1"/>
    <property type="match status" value="1"/>
</dbReference>
<sequence>MITGPSRRAMLAGTLASLAVPAPPAEAEAGLPHRPNVVVILADDLGWGEIGSQGQRLIHTPNLDRLAREGVRFTTAYSGAPLCAPSRCALLTGLHAGHGTVRENPEGGEQRALTAADLTFAELLRLAGYRTACIGKWGFGPDRAGQDSHPNARGFDEFFGYIGHKHAHQYYPRYLWHNGRKVWLGGRSYAPDLFRERAADFIRRRGRAPFLLYLADILPHSPSVVPGDAGRYRDEPWSGPNRRHAAQVSRLDADVAALVRTLRAEGVARSTLVLFTSDNGPHSEKGVTPELFDSNGPLRGDKRDLYEGGIRVPLIAWSPALRPRVEEQPVASWDVLPTLADLAGIPVPAHLDGRSFRGLLTGAGAPAHDHLVWNRPRKSQAIRRGRWKAIRFAPHIAGAGPGGRTELYDLAADPAERHDLAAVRPALAGELLALLDREIGADPRTPYGLRARVRDGRLVVTLRNGSGVPWHDVRLGVRAPHRHEVPPVARVDPGTAAEATFPLPAAGPIAGPVTVRARFRAEGRSHTFTVVRGGLTSREVSL</sequence>
<evidence type="ECO:0000313" key="6">
    <source>
        <dbReference type="EMBL" id="MFB9205228.1"/>
    </source>
</evidence>
<dbReference type="SUPFAM" id="SSF53649">
    <property type="entry name" value="Alkaline phosphatase-like"/>
    <property type="match status" value="1"/>
</dbReference>
<dbReference type="Proteomes" id="UP001589647">
    <property type="component" value="Unassembled WGS sequence"/>
</dbReference>
<feature type="domain" description="Sulfatase N-terminal" evidence="5">
    <location>
        <begin position="35"/>
        <end position="345"/>
    </location>
</feature>
<evidence type="ECO:0000256" key="2">
    <source>
        <dbReference type="ARBA" id="ARBA00022723"/>
    </source>
</evidence>
<accession>A0ABV5IL30</accession>
<proteinExistence type="inferred from homology"/>
<comment type="similarity">
    <text evidence="1">Belongs to the sulfatase family.</text>
</comment>
<keyword evidence="7" id="KW-1185">Reference proteome</keyword>
<dbReference type="Gene3D" id="3.30.1120.10">
    <property type="match status" value="1"/>
</dbReference>
<evidence type="ECO:0000313" key="7">
    <source>
        <dbReference type="Proteomes" id="UP001589647"/>
    </source>
</evidence>
<keyword evidence="2" id="KW-0479">Metal-binding</keyword>
<reference evidence="6 7" key="1">
    <citation type="submission" date="2024-09" db="EMBL/GenBank/DDBJ databases">
        <authorList>
            <person name="Sun Q."/>
            <person name="Mori K."/>
        </authorList>
    </citation>
    <scope>NUCLEOTIDE SEQUENCE [LARGE SCALE GENOMIC DNA]</scope>
    <source>
        <strain evidence="6 7">CCM 3426</strain>
    </source>
</reference>
<dbReference type="PANTHER" id="PTHR42693">
    <property type="entry name" value="ARYLSULFATASE FAMILY MEMBER"/>
    <property type="match status" value="1"/>
</dbReference>
<dbReference type="PANTHER" id="PTHR42693:SF53">
    <property type="entry name" value="ENDO-4-O-SULFATASE"/>
    <property type="match status" value="1"/>
</dbReference>
<dbReference type="InterPro" id="IPR050738">
    <property type="entry name" value="Sulfatase"/>
</dbReference>
<evidence type="ECO:0000256" key="3">
    <source>
        <dbReference type="ARBA" id="ARBA00022801"/>
    </source>
</evidence>
<name>A0ABV5IL30_9ACTN</name>
<dbReference type="Gene3D" id="3.40.720.10">
    <property type="entry name" value="Alkaline Phosphatase, subunit A"/>
    <property type="match status" value="1"/>
</dbReference>
<comment type="caution">
    <text evidence="6">The sequence shown here is derived from an EMBL/GenBank/DDBJ whole genome shotgun (WGS) entry which is preliminary data.</text>
</comment>
<evidence type="ECO:0000256" key="1">
    <source>
        <dbReference type="ARBA" id="ARBA00008779"/>
    </source>
</evidence>
<dbReference type="Pfam" id="PF00884">
    <property type="entry name" value="Sulfatase"/>
    <property type="match status" value="1"/>
</dbReference>
<dbReference type="InterPro" id="IPR024607">
    <property type="entry name" value="Sulfatase_CS"/>
</dbReference>
<dbReference type="PROSITE" id="PS51318">
    <property type="entry name" value="TAT"/>
    <property type="match status" value="1"/>
</dbReference>
<evidence type="ECO:0000259" key="5">
    <source>
        <dbReference type="Pfam" id="PF00884"/>
    </source>
</evidence>
<evidence type="ECO:0000256" key="4">
    <source>
        <dbReference type="ARBA" id="ARBA00022837"/>
    </source>
</evidence>
<dbReference type="EMBL" id="JBHMEI010000027">
    <property type="protein sequence ID" value="MFB9205228.1"/>
    <property type="molecule type" value="Genomic_DNA"/>
</dbReference>
<keyword evidence="3" id="KW-0378">Hydrolase</keyword>
<dbReference type="InterPro" id="IPR000917">
    <property type="entry name" value="Sulfatase_N"/>
</dbReference>